<feature type="domain" description="DUF4957" evidence="2">
    <location>
        <begin position="314"/>
        <end position="407"/>
    </location>
</feature>
<dbReference type="Pfam" id="PF16318">
    <property type="entry name" value="DUF4957"/>
    <property type="match status" value="1"/>
</dbReference>
<dbReference type="CDD" id="cd00063">
    <property type="entry name" value="FN3"/>
    <property type="match status" value="1"/>
</dbReference>
<dbReference type="InterPro" id="IPR003961">
    <property type="entry name" value="FN3_dom"/>
</dbReference>
<feature type="chain" id="PRO_5017370705" evidence="1">
    <location>
        <begin position="19"/>
        <end position="536"/>
    </location>
</feature>
<dbReference type="PROSITE" id="PS51257">
    <property type="entry name" value="PROKAR_LIPOPROTEIN"/>
    <property type="match status" value="1"/>
</dbReference>
<name>A0A386HNR1_9BACT</name>
<dbReference type="Pfam" id="PF17161">
    <property type="entry name" value="DUF5123"/>
    <property type="match status" value="1"/>
</dbReference>
<reference evidence="4 5" key="1">
    <citation type="submission" date="2018-09" db="EMBL/GenBank/DDBJ databases">
        <title>Arachidicoccus sp. nov., a bacterium isolated from soil.</title>
        <authorList>
            <person name="Weon H.-Y."/>
            <person name="Kwon S.-W."/>
            <person name="Lee S.A."/>
        </authorList>
    </citation>
    <scope>NUCLEOTIDE SEQUENCE [LARGE SCALE GENOMIC DNA]</scope>
    <source>
        <strain evidence="4 5">KIS59-12</strain>
    </source>
</reference>
<gene>
    <name evidence="4" type="ORF">D6B99_06560</name>
</gene>
<dbReference type="SUPFAM" id="SSF51126">
    <property type="entry name" value="Pectin lyase-like"/>
    <property type="match status" value="1"/>
</dbReference>
<feature type="signal peptide" evidence="1">
    <location>
        <begin position="1"/>
        <end position="18"/>
    </location>
</feature>
<dbReference type="Proteomes" id="UP000266118">
    <property type="component" value="Chromosome"/>
</dbReference>
<dbReference type="OrthoDB" id="691503at2"/>
<sequence>MKKAFLKLIAFGLIVSSAASCIKKVNDWPVDPSHARLFTPLTFALSKANATSVELSYTQSISTTKYVFEFSKDSLQFKNIVKTVEILADTLTPFAPSTTPTQVLYHTTFDNLDGTTGYSVRMKCVDTTTGLESNYSELYFQTLAEQLFTGSEIGIDHIKVNWTPTDSVTNITVYSDSTSDQLQQITLTNADKQAGSLDITGLSAGTNYKIIIYKNAVVRGTLVVKTTGLKGAVIIPVNPEDSIPALIANAIAQGTTNITLLFKGGQTYNLGTLILPKGLSNISFTGENSVDGKDGLPATVNISEARLTDAIFGKMIFENLILVGGTSNYLINIATDNVQVDEYNFVNCIISNYRSVTRVQNKLVKLGQININNSILHNIGGYGIVNIGGPSITLDSIKLVNNTIINSSTQIMDVRTTVKTIAVNNNTIYNQSVALNQFILFDQAAHEPITFQGANNIIAGTNNGAQMKAFSLTYAGSFASSYRTNEMTMSQDFPSITIFNGPATAIFADPENGDFTLKSGSGFGGIGTAGDPRWWQ</sequence>
<dbReference type="Gene3D" id="2.60.40.10">
    <property type="entry name" value="Immunoglobulins"/>
    <property type="match status" value="1"/>
</dbReference>
<keyword evidence="5" id="KW-1185">Reference proteome</keyword>
<feature type="domain" description="DUF5123" evidence="3">
    <location>
        <begin position="421"/>
        <end position="534"/>
    </location>
</feature>
<dbReference type="AlphaFoldDB" id="A0A386HNR1"/>
<organism evidence="4 5">
    <name type="scientific">Arachidicoccus soli</name>
    <dbReference type="NCBI Taxonomy" id="2341117"/>
    <lineage>
        <taxon>Bacteria</taxon>
        <taxon>Pseudomonadati</taxon>
        <taxon>Bacteroidota</taxon>
        <taxon>Chitinophagia</taxon>
        <taxon>Chitinophagales</taxon>
        <taxon>Chitinophagaceae</taxon>
        <taxon>Arachidicoccus</taxon>
    </lineage>
</organism>
<dbReference type="RefSeq" id="WP_119986273.1">
    <property type="nucleotide sequence ID" value="NZ_CP032489.1"/>
</dbReference>
<dbReference type="EMBL" id="CP032489">
    <property type="protein sequence ID" value="AYD47302.1"/>
    <property type="molecule type" value="Genomic_DNA"/>
</dbReference>
<protein>
    <submittedName>
        <fullName evidence="4">DUF5123 domain-containing protein</fullName>
    </submittedName>
</protein>
<dbReference type="InterPro" id="IPR011050">
    <property type="entry name" value="Pectin_lyase_fold/virulence"/>
</dbReference>
<dbReference type="InterPro" id="IPR033427">
    <property type="entry name" value="DUF5123"/>
</dbReference>
<evidence type="ECO:0000259" key="2">
    <source>
        <dbReference type="Pfam" id="PF16318"/>
    </source>
</evidence>
<proteinExistence type="predicted"/>
<dbReference type="InterPro" id="IPR032530">
    <property type="entry name" value="DUF4957"/>
</dbReference>
<keyword evidence="1" id="KW-0732">Signal</keyword>
<evidence type="ECO:0000259" key="3">
    <source>
        <dbReference type="Pfam" id="PF17161"/>
    </source>
</evidence>
<evidence type="ECO:0000313" key="5">
    <source>
        <dbReference type="Proteomes" id="UP000266118"/>
    </source>
</evidence>
<evidence type="ECO:0000313" key="4">
    <source>
        <dbReference type="EMBL" id="AYD47302.1"/>
    </source>
</evidence>
<evidence type="ECO:0000256" key="1">
    <source>
        <dbReference type="SAM" id="SignalP"/>
    </source>
</evidence>
<accession>A0A386HNR1</accession>
<dbReference type="InterPro" id="IPR013783">
    <property type="entry name" value="Ig-like_fold"/>
</dbReference>
<dbReference type="KEGG" id="ark:D6B99_06560"/>